<name>A0A7D9HPI3_PARCT</name>
<evidence type="ECO:0000313" key="1">
    <source>
        <dbReference type="EMBL" id="CAB3990059.1"/>
    </source>
</evidence>
<evidence type="ECO:0000313" key="2">
    <source>
        <dbReference type="Proteomes" id="UP001152795"/>
    </source>
</evidence>
<comment type="caution">
    <text evidence="1">The sequence shown here is derived from an EMBL/GenBank/DDBJ whole genome shotgun (WGS) entry which is preliminary data.</text>
</comment>
<reference evidence="1" key="1">
    <citation type="submission" date="2020-04" db="EMBL/GenBank/DDBJ databases">
        <authorList>
            <person name="Alioto T."/>
            <person name="Alioto T."/>
            <person name="Gomez Garrido J."/>
        </authorList>
    </citation>
    <scope>NUCLEOTIDE SEQUENCE</scope>
    <source>
        <strain evidence="1">A484AB</strain>
    </source>
</reference>
<dbReference type="Proteomes" id="UP001152795">
    <property type="component" value="Unassembled WGS sequence"/>
</dbReference>
<sequence length="152" mass="17760">MCSFRKTRDLLAVAVDDGYVNEEEFLLQWDVNTSKNLDFPVHTYSKFVLDEKNASEVKAEFRFEKNDIPTLFDVLRIPEEFTCRQGTVPKYTNYQVSLTISKQELDVRYRALEKYYDEDDNLLSQQEVWGTWKGVTTIRGDTNIVSTPIPTK</sequence>
<protein>
    <submittedName>
        <fullName evidence="1">Uncharacterized protein</fullName>
    </submittedName>
</protein>
<accession>A0A7D9HPI3</accession>
<dbReference type="PANTHER" id="PTHR34615">
    <property type="entry name" value="PX DOMAIN-CONTAINING PROTEIN"/>
    <property type="match status" value="1"/>
</dbReference>
<gene>
    <name evidence="1" type="ORF">PACLA_8A071784</name>
</gene>
<dbReference type="AlphaFoldDB" id="A0A7D9HPI3"/>
<dbReference type="EMBL" id="CACRXK020001593">
    <property type="protein sequence ID" value="CAB3990059.1"/>
    <property type="molecule type" value="Genomic_DNA"/>
</dbReference>
<dbReference type="OrthoDB" id="9409434at2759"/>
<keyword evidence="2" id="KW-1185">Reference proteome</keyword>
<dbReference type="PANTHER" id="PTHR34615:SF1">
    <property type="entry name" value="PX DOMAIN-CONTAINING PROTEIN"/>
    <property type="match status" value="1"/>
</dbReference>
<proteinExistence type="predicted"/>
<organism evidence="1 2">
    <name type="scientific">Paramuricea clavata</name>
    <name type="common">Red gorgonian</name>
    <name type="synonym">Violescent sea-whip</name>
    <dbReference type="NCBI Taxonomy" id="317549"/>
    <lineage>
        <taxon>Eukaryota</taxon>
        <taxon>Metazoa</taxon>
        <taxon>Cnidaria</taxon>
        <taxon>Anthozoa</taxon>
        <taxon>Octocorallia</taxon>
        <taxon>Malacalcyonacea</taxon>
        <taxon>Plexauridae</taxon>
        <taxon>Paramuricea</taxon>
    </lineage>
</organism>